<dbReference type="InterPro" id="IPR042128">
    <property type="entry name" value="NuoE_dom"/>
</dbReference>
<keyword evidence="3" id="KW-0479">Metal-binding</keyword>
<reference evidence="7 8" key="1">
    <citation type="submission" date="2015-11" db="EMBL/GenBank/DDBJ databases">
        <authorList>
            <person name="Lin W."/>
        </authorList>
    </citation>
    <scope>NUCLEOTIDE SEQUENCE [LARGE SCALE GENOMIC DNA]</scope>
    <source>
        <strain evidence="7 8">HCH-1</strain>
    </source>
</reference>
<keyword evidence="4" id="KW-0408">Iron</keyword>
<dbReference type="Gene3D" id="3.40.30.10">
    <property type="entry name" value="Glutaredoxin"/>
    <property type="match status" value="1"/>
</dbReference>
<evidence type="ECO:0000313" key="8">
    <source>
        <dbReference type="Proteomes" id="UP000060487"/>
    </source>
</evidence>
<dbReference type="PIRSF" id="PIRSF000216">
    <property type="entry name" value="NADH_DH_24kDa"/>
    <property type="match status" value="1"/>
</dbReference>
<dbReference type="Pfam" id="PF01257">
    <property type="entry name" value="2Fe-2S_thioredx"/>
    <property type="match status" value="1"/>
</dbReference>
<sequence>METSTSQSTADALDKGGILKNKIKVLKKMYPHTRSVLLPALHAAQQLYGWLSEDAIEQVSRLTGVTTADVKGVVTFYSLFKTKPLGRHVIYLCTNVACLIMGADTLEEYLGKTYGISHGETSADGRFSLVIMECIGACDKAPAMLVNDDCHFNISMDNIQQIMESYR</sequence>
<comment type="cofactor">
    <cofactor evidence="6">
        <name>[2Fe-2S] cluster</name>
        <dbReference type="ChEBI" id="CHEBI:190135"/>
    </cofactor>
</comment>
<evidence type="ECO:0000313" key="7">
    <source>
        <dbReference type="EMBL" id="KWT92055.1"/>
    </source>
</evidence>
<dbReference type="InterPro" id="IPR002023">
    <property type="entry name" value="NuoE-like"/>
</dbReference>
<dbReference type="NCBIfam" id="TIGR01958">
    <property type="entry name" value="nuoE_fam"/>
    <property type="match status" value="1"/>
</dbReference>
<evidence type="ECO:0000256" key="4">
    <source>
        <dbReference type="ARBA" id="ARBA00023004"/>
    </source>
</evidence>
<dbReference type="NCBIfam" id="NF005722">
    <property type="entry name" value="PRK07539.1-2"/>
    <property type="match status" value="1"/>
</dbReference>
<evidence type="ECO:0000256" key="5">
    <source>
        <dbReference type="ARBA" id="ARBA00023014"/>
    </source>
</evidence>
<dbReference type="SUPFAM" id="SSF52833">
    <property type="entry name" value="Thioredoxin-like"/>
    <property type="match status" value="1"/>
</dbReference>
<dbReference type="EMBL" id="LNQR01000023">
    <property type="protein sequence ID" value="KWT92055.1"/>
    <property type="molecule type" value="Genomic_DNA"/>
</dbReference>
<dbReference type="CDD" id="cd03064">
    <property type="entry name" value="TRX_Fd_NuoE"/>
    <property type="match status" value="1"/>
</dbReference>
<comment type="caution">
    <text evidence="7">The sequence shown here is derived from an EMBL/GenBank/DDBJ whole genome shotgun (WGS) entry which is preliminary data.</text>
</comment>
<evidence type="ECO:0000256" key="2">
    <source>
        <dbReference type="ARBA" id="ARBA00022714"/>
    </source>
</evidence>
<dbReference type="GO" id="GO:0016491">
    <property type="term" value="F:oxidoreductase activity"/>
    <property type="evidence" value="ECO:0007669"/>
    <property type="project" value="UniProtKB-KW"/>
</dbReference>
<dbReference type="EC" id="1.6.5.11" evidence="7"/>
<evidence type="ECO:0000256" key="1">
    <source>
        <dbReference type="ARBA" id="ARBA00010643"/>
    </source>
</evidence>
<organism evidence="7 8">
    <name type="scientific">Candidatus Magnetominusculus xianensis</name>
    <dbReference type="NCBI Taxonomy" id="1748249"/>
    <lineage>
        <taxon>Bacteria</taxon>
        <taxon>Pseudomonadati</taxon>
        <taxon>Nitrospirota</taxon>
        <taxon>Nitrospiria</taxon>
        <taxon>Nitrospirales</taxon>
        <taxon>Nitrospiraceae</taxon>
        <taxon>Candidatus Magnetominusculus</taxon>
    </lineage>
</organism>
<keyword evidence="7" id="KW-0560">Oxidoreductase</keyword>
<proteinExistence type="inferred from homology"/>
<dbReference type="Gene3D" id="1.10.10.1590">
    <property type="entry name" value="NADH-quinone oxidoreductase subunit E"/>
    <property type="match status" value="1"/>
</dbReference>
<evidence type="ECO:0000256" key="3">
    <source>
        <dbReference type="ARBA" id="ARBA00022723"/>
    </source>
</evidence>
<dbReference type="RefSeq" id="WP_085051135.1">
    <property type="nucleotide sequence ID" value="NZ_LNQR01000023.1"/>
</dbReference>
<gene>
    <name evidence="7" type="primary">nuoE</name>
    <name evidence="7" type="ORF">ASN18_0608</name>
</gene>
<dbReference type="Proteomes" id="UP000060487">
    <property type="component" value="Unassembled WGS sequence"/>
</dbReference>
<dbReference type="InterPro" id="IPR041921">
    <property type="entry name" value="NuoE_N"/>
</dbReference>
<dbReference type="InterPro" id="IPR036249">
    <property type="entry name" value="Thioredoxin-like_sf"/>
</dbReference>
<dbReference type="PANTHER" id="PTHR10371:SF3">
    <property type="entry name" value="NADH DEHYDROGENASE [UBIQUINONE] FLAVOPROTEIN 2, MITOCHONDRIAL"/>
    <property type="match status" value="1"/>
</dbReference>
<comment type="similarity">
    <text evidence="1">Belongs to the complex I 24 kDa subunit family.</text>
</comment>
<keyword evidence="2" id="KW-0001">2Fe-2S</keyword>
<keyword evidence="5" id="KW-0411">Iron-sulfur</keyword>
<protein>
    <submittedName>
        <fullName evidence="7">NADH-quinone oxidoreductase subunit E</fullName>
        <ecNumber evidence="7">1.6.5.11</ecNumber>
    </submittedName>
</protein>
<name>A0ABR5SI95_9BACT</name>
<keyword evidence="8" id="KW-1185">Reference proteome</keyword>
<dbReference type="PANTHER" id="PTHR10371">
    <property type="entry name" value="NADH DEHYDROGENASE UBIQUINONE FLAVOPROTEIN 2, MITOCHONDRIAL"/>
    <property type="match status" value="1"/>
</dbReference>
<evidence type="ECO:0000256" key="6">
    <source>
        <dbReference type="ARBA" id="ARBA00034078"/>
    </source>
</evidence>
<accession>A0ABR5SI95</accession>